<dbReference type="RefSeq" id="WP_144864715.1">
    <property type="nucleotide sequence ID" value="NZ_LR213783.1"/>
</dbReference>
<reference evidence="6 7" key="1">
    <citation type="submission" date="2019-01" db="EMBL/GenBank/DDBJ databases">
        <authorList>
            <person name="Brito A."/>
        </authorList>
    </citation>
    <scope>NUCLEOTIDE SEQUENCE [LARGE SCALE GENOMIC DNA]</scope>
    <source>
        <strain evidence="6">1</strain>
    </source>
</reference>
<evidence type="ECO:0000256" key="3">
    <source>
        <dbReference type="ARBA" id="ARBA00022840"/>
    </source>
</evidence>
<name>A0A563VRC2_9CYAN</name>
<dbReference type="GO" id="GO:0009396">
    <property type="term" value="P:folic acid-containing compound biosynthetic process"/>
    <property type="evidence" value="ECO:0007669"/>
    <property type="project" value="TreeGrafter"/>
</dbReference>
<dbReference type="GO" id="GO:0030272">
    <property type="term" value="F:5-formyltetrahydrofolate cyclo-ligase activity"/>
    <property type="evidence" value="ECO:0007669"/>
    <property type="project" value="UniProtKB-EC"/>
</dbReference>
<dbReference type="Proteomes" id="UP000320055">
    <property type="component" value="Unassembled WGS sequence"/>
</dbReference>
<keyword evidence="2 4" id="KW-0547">Nucleotide-binding</keyword>
<organism evidence="6 7">
    <name type="scientific">Hyella patelloides LEGE 07179</name>
    <dbReference type="NCBI Taxonomy" id="945734"/>
    <lineage>
        <taxon>Bacteria</taxon>
        <taxon>Bacillati</taxon>
        <taxon>Cyanobacteriota</taxon>
        <taxon>Cyanophyceae</taxon>
        <taxon>Pleurocapsales</taxon>
        <taxon>Hyellaceae</taxon>
        <taxon>Hyella</taxon>
    </lineage>
</organism>
<sequence length="183" mass="21564">MKNHKIKLRKQILKQRQALSVTEWQTKNSQICYNLKKHPLFIEAKTILAYFSYRQEPDLSSLFKEKQWGFPRCLNNSLNWHFWQPPQLLEANQYNILEPLTTSPKIQPQQVDLILVPTLACDNSGYRLGYGGGYYDRFLNNSLWQNIPTIGIVFNFAYLIQLPIEPWDIKLNYICTESSLVEH</sequence>
<evidence type="ECO:0000256" key="1">
    <source>
        <dbReference type="ARBA" id="ARBA00010638"/>
    </source>
</evidence>
<accession>A0A563VRC2</accession>
<proteinExistence type="inferred from homology"/>
<comment type="cofactor">
    <cofactor evidence="5">
        <name>Mg(2+)</name>
        <dbReference type="ChEBI" id="CHEBI:18420"/>
    </cofactor>
</comment>
<protein>
    <recommendedName>
        <fullName evidence="5">5-formyltetrahydrofolate cyclo-ligase</fullName>
        <ecNumber evidence="5">6.3.3.2</ecNumber>
    </recommendedName>
</protein>
<keyword evidence="5" id="KW-0460">Magnesium</keyword>
<dbReference type="GO" id="GO:0035999">
    <property type="term" value="P:tetrahydrofolate interconversion"/>
    <property type="evidence" value="ECO:0007669"/>
    <property type="project" value="TreeGrafter"/>
</dbReference>
<dbReference type="EMBL" id="CAACVJ010000135">
    <property type="protein sequence ID" value="VEP13817.1"/>
    <property type="molecule type" value="Genomic_DNA"/>
</dbReference>
<dbReference type="InterPro" id="IPR024185">
    <property type="entry name" value="FTHF_cligase-like_sf"/>
</dbReference>
<dbReference type="PIRSF" id="PIRSF006806">
    <property type="entry name" value="FTHF_cligase"/>
    <property type="match status" value="1"/>
</dbReference>
<dbReference type="EC" id="6.3.3.2" evidence="5"/>
<gene>
    <name evidence="6" type="ORF">H1P_220058</name>
</gene>
<dbReference type="NCBIfam" id="TIGR02727">
    <property type="entry name" value="MTHFS_bact"/>
    <property type="match status" value="1"/>
</dbReference>
<feature type="binding site" evidence="4">
    <location>
        <begin position="5"/>
        <end position="9"/>
    </location>
    <ligand>
        <name>ATP</name>
        <dbReference type="ChEBI" id="CHEBI:30616"/>
    </ligand>
</feature>
<keyword evidence="7" id="KW-1185">Reference proteome</keyword>
<dbReference type="Gene3D" id="3.40.50.10420">
    <property type="entry name" value="NagB/RpiA/CoA transferase-like"/>
    <property type="match status" value="1"/>
</dbReference>
<dbReference type="PANTHER" id="PTHR23407:SF1">
    <property type="entry name" value="5-FORMYLTETRAHYDROFOLATE CYCLO-LIGASE"/>
    <property type="match status" value="1"/>
</dbReference>
<comment type="catalytic activity">
    <reaction evidence="5">
        <text>(6S)-5-formyl-5,6,7,8-tetrahydrofolate + ATP = (6R)-5,10-methenyltetrahydrofolate + ADP + phosphate</text>
        <dbReference type="Rhea" id="RHEA:10488"/>
        <dbReference type="ChEBI" id="CHEBI:30616"/>
        <dbReference type="ChEBI" id="CHEBI:43474"/>
        <dbReference type="ChEBI" id="CHEBI:57455"/>
        <dbReference type="ChEBI" id="CHEBI:57457"/>
        <dbReference type="ChEBI" id="CHEBI:456216"/>
        <dbReference type="EC" id="6.3.3.2"/>
    </reaction>
</comment>
<evidence type="ECO:0000313" key="7">
    <source>
        <dbReference type="Proteomes" id="UP000320055"/>
    </source>
</evidence>
<dbReference type="SUPFAM" id="SSF100950">
    <property type="entry name" value="NagB/RpiA/CoA transferase-like"/>
    <property type="match status" value="1"/>
</dbReference>
<evidence type="ECO:0000256" key="4">
    <source>
        <dbReference type="PIRSR" id="PIRSR006806-1"/>
    </source>
</evidence>
<dbReference type="InterPro" id="IPR002698">
    <property type="entry name" value="FTHF_cligase"/>
</dbReference>
<keyword evidence="6" id="KW-0436">Ligase</keyword>
<evidence type="ECO:0000256" key="2">
    <source>
        <dbReference type="ARBA" id="ARBA00022741"/>
    </source>
</evidence>
<comment type="similarity">
    <text evidence="1 5">Belongs to the 5-formyltetrahydrofolate cyclo-ligase family.</text>
</comment>
<keyword evidence="3 4" id="KW-0067">ATP-binding</keyword>
<feature type="binding site" evidence="4">
    <location>
        <position position="56"/>
    </location>
    <ligand>
        <name>substrate</name>
    </ligand>
</feature>
<dbReference type="AlphaFoldDB" id="A0A563VRC2"/>
<dbReference type="InterPro" id="IPR037171">
    <property type="entry name" value="NagB/RpiA_transferase-like"/>
</dbReference>
<feature type="binding site" evidence="4">
    <location>
        <begin position="127"/>
        <end position="135"/>
    </location>
    <ligand>
        <name>ATP</name>
        <dbReference type="ChEBI" id="CHEBI:30616"/>
    </ligand>
</feature>
<evidence type="ECO:0000313" key="6">
    <source>
        <dbReference type="EMBL" id="VEP13817.1"/>
    </source>
</evidence>
<dbReference type="Pfam" id="PF01812">
    <property type="entry name" value="5-FTHF_cyc-lig"/>
    <property type="match status" value="1"/>
</dbReference>
<dbReference type="GO" id="GO:0046872">
    <property type="term" value="F:metal ion binding"/>
    <property type="evidence" value="ECO:0007669"/>
    <property type="project" value="UniProtKB-KW"/>
</dbReference>
<keyword evidence="5" id="KW-0479">Metal-binding</keyword>
<dbReference type="GO" id="GO:0005524">
    <property type="term" value="F:ATP binding"/>
    <property type="evidence" value="ECO:0007669"/>
    <property type="project" value="UniProtKB-KW"/>
</dbReference>
<dbReference type="OrthoDB" id="9801938at2"/>
<evidence type="ECO:0000256" key="5">
    <source>
        <dbReference type="RuleBase" id="RU361279"/>
    </source>
</evidence>
<dbReference type="PANTHER" id="PTHR23407">
    <property type="entry name" value="ATPASE INHIBITOR/5-FORMYLTETRAHYDROFOLATE CYCLO-LIGASE"/>
    <property type="match status" value="1"/>
</dbReference>